<dbReference type="Pfam" id="PF00753">
    <property type="entry name" value="Lactamase_B"/>
    <property type="match status" value="1"/>
</dbReference>
<dbReference type="InterPro" id="IPR050662">
    <property type="entry name" value="Sec-metab_biosynth-thioest"/>
</dbReference>
<dbReference type="PANTHER" id="PTHR23131:SF4">
    <property type="entry name" value="METALLO-BETA-LACTAMASE SUPERFAMILY POTEIN"/>
    <property type="match status" value="1"/>
</dbReference>
<evidence type="ECO:0000313" key="2">
    <source>
        <dbReference type="EMBL" id="MVN57835.1"/>
    </source>
</evidence>
<gene>
    <name evidence="2" type="ORF">GO707_01080</name>
</gene>
<keyword evidence="3" id="KW-1185">Reference proteome</keyword>
<evidence type="ECO:0000259" key="1">
    <source>
        <dbReference type="SMART" id="SM00849"/>
    </source>
</evidence>
<dbReference type="InterPro" id="IPR036388">
    <property type="entry name" value="WH-like_DNA-bd_sf"/>
</dbReference>
<reference evidence="2 3" key="1">
    <citation type="submission" date="2019-11" db="EMBL/GenBank/DDBJ databases">
        <title>Whole genome shotgun sequencing (WGS) data from Adlercreutzia equolifaciens ResAG-91, Eggerthella lenta MRI-F36, MRI-F37, MRI-F40, ResAG-49, ResAG-88, ResAG-121, ResAG-145, and Gordonibacter sp. ResAG-5, ResAG-26, ResAG-43, ResAG-50, ResAG-59.</title>
        <authorList>
            <person name="Stoll D.A."/>
            <person name="Danylec N."/>
            <person name="Franz C.M.A.P."/>
            <person name="Huch M."/>
        </authorList>
    </citation>
    <scope>NUCLEOTIDE SEQUENCE [LARGE SCALE GENOMIC DNA]</scope>
    <source>
        <strain evidence="2 3">ResAG-91</strain>
    </source>
</reference>
<protein>
    <submittedName>
        <fullName evidence="2">MBL fold metallo-hydrolase</fullName>
    </submittedName>
</protein>
<dbReference type="EMBL" id="WPOO01000001">
    <property type="protein sequence ID" value="MVN57835.1"/>
    <property type="molecule type" value="Genomic_DNA"/>
</dbReference>
<dbReference type="InterPro" id="IPR036866">
    <property type="entry name" value="RibonucZ/Hydroxyglut_hydro"/>
</dbReference>
<dbReference type="Proteomes" id="UP000488839">
    <property type="component" value="Unassembled WGS sequence"/>
</dbReference>
<dbReference type="PANTHER" id="PTHR23131">
    <property type="entry name" value="ENDORIBONUCLEASE LACTB2"/>
    <property type="match status" value="1"/>
</dbReference>
<proteinExistence type="predicted"/>
<sequence>MAETVGARERGRITPDEGAVLAAETARNAEFGKPVLIYPNLYLVRVPLPHNPLHALNSYFILDDDGTTTIVDVGFNHPDCEQALSDALAALGRSWDKVQVVLTHSHPDHTGNLDRIWREGMPVLANLHSFQEVKNLMEMEGNVYGPLLLQAATSEQQQDMTFGEEGPRLHVSAELLPLSTYPIMTYLADGDCLSLGEFEFEVIETPGHDPWHICLYEAAHKILLSGDHVLERITPSVSSWFSAYNALAEFLDSLEKVRGYDVDLVLPAHGKPFTGMGERVDFLIEHHRKRLEEIYELVAGGHDDIVQISQHATWRYPDWKSWPLDQKYFSMGETLAHLIYLVREGRILQGICGHEYYFRMPYDRKNLALAPGRLASA</sequence>
<dbReference type="SMART" id="SM00849">
    <property type="entry name" value="Lactamase_B"/>
    <property type="match status" value="1"/>
</dbReference>
<organism evidence="2 3">
    <name type="scientific">Adlercreutzia rubneri</name>
    <dbReference type="NCBI Taxonomy" id="2916441"/>
    <lineage>
        <taxon>Bacteria</taxon>
        <taxon>Bacillati</taxon>
        <taxon>Actinomycetota</taxon>
        <taxon>Coriobacteriia</taxon>
        <taxon>Eggerthellales</taxon>
        <taxon>Eggerthellaceae</taxon>
        <taxon>Adlercreutzia</taxon>
    </lineage>
</organism>
<feature type="domain" description="Metallo-beta-lactamase" evidence="1">
    <location>
        <begin position="55"/>
        <end position="269"/>
    </location>
</feature>
<evidence type="ECO:0000313" key="3">
    <source>
        <dbReference type="Proteomes" id="UP000488839"/>
    </source>
</evidence>
<dbReference type="Gene3D" id="3.60.15.10">
    <property type="entry name" value="Ribonuclease Z/Hydroxyacylglutathione hydrolase-like"/>
    <property type="match status" value="1"/>
</dbReference>
<dbReference type="Gene3D" id="1.10.10.10">
    <property type="entry name" value="Winged helix-like DNA-binding domain superfamily/Winged helix DNA-binding domain"/>
    <property type="match status" value="1"/>
</dbReference>
<dbReference type="InterPro" id="IPR001279">
    <property type="entry name" value="Metallo-B-lactamas"/>
</dbReference>
<accession>A0A7K1T2H3</accession>
<dbReference type="AlphaFoldDB" id="A0A7K1T2H3"/>
<dbReference type="RefSeq" id="WP_157011642.1">
    <property type="nucleotide sequence ID" value="NZ_JARFIT010000001.1"/>
</dbReference>
<name>A0A7K1T2H3_9ACTN</name>
<dbReference type="SUPFAM" id="SSF56281">
    <property type="entry name" value="Metallo-hydrolase/oxidoreductase"/>
    <property type="match status" value="1"/>
</dbReference>
<comment type="caution">
    <text evidence="2">The sequence shown here is derived from an EMBL/GenBank/DDBJ whole genome shotgun (WGS) entry which is preliminary data.</text>
</comment>